<dbReference type="Proteomes" id="UP001498398">
    <property type="component" value="Unassembled WGS sequence"/>
</dbReference>
<dbReference type="SUPFAM" id="SSF81383">
    <property type="entry name" value="F-box domain"/>
    <property type="match status" value="1"/>
</dbReference>
<dbReference type="InterPro" id="IPR001810">
    <property type="entry name" value="F-box_dom"/>
</dbReference>
<evidence type="ECO:0000313" key="2">
    <source>
        <dbReference type="EMBL" id="KAK7451253.1"/>
    </source>
</evidence>
<proteinExistence type="predicted"/>
<dbReference type="PANTHER" id="PTHR38926">
    <property type="entry name" value="F-BOX DOMAIN CONTAINING PROTEIN, EXPRESSED"/>
    <property type="match status" value="1"/>
</dbReference>
<protein>
    <recommendedName>
        <fullName evidence="1">F-box domain-containing protein</fullName>
    </recommendedName>
</protein>
<sequence length="530" mass="59966">MEHLLNTLPSLDPTQLAQSLEESRAYFSHFQSQTRNYVGQIRAGLSAYDAEIIRLEAVLATVQQKRSEFAMHLDTCESQLAPIRRLPAEILSEIFVLSASESRNFPLAATYVCKGWYDVACGTPQLWTNIDIDFSSLPPSAPHGVEICLRRSGQLPLSLRLTGKLSSDVWEDVMSSLLRESSRWRCVHFELLNQYHGTHRGSLFRMLSSVKCLPALESLHLTLELYCQQNPPTESELFRNAPLLRHLTVDGSLFPDLRDYHSPDLAYSHVSWPSLESLEVKNVRAEPTVDYLNFYAFRDLRTLSLTDIDVELGLDGDDLMIQNRIPAFQQLSVLVIHEENDDFMVDMLAHLSPHLTLPSLKSLQISVERSDTYDLVSILVDFLDAVGCSDSLTSLELKGVNDIPSVLMYLPNLETLIVTEIPERMLNRGFSESLDPLNSTEFDILVPQLSHLKLTLIARAQVQSILTRLSTMVKSRWEASMEEKPVSRALDSLVLGLPVGYQSWFSLQTKAIEALRSLEEKGLEFNIHFY</sequence>
<name>A0ABR1JAJ4_9AGAR</name>
<dbReference type="InterPro" id="IPR036047">
    <property type="entry name" value="F-box-like_dom_sf"/>
</dbReference>
<reference evidence="2 3" key="1">
    <citation type="submission" date="2024-01" db="EMBL/GenBank/DDBJ databases">
        <title>A draft genome for the cacao thread blight pathogen Marasmiellus scandens.</title>
        <authorList>
            <person name="Baruah I.K."/>
            <person name="Leung J."/>
            <person name="Bukari Y."/>
            <person name="Amoako-Attah I."/>
            <person name="Meinhardt L.W."/>
            <person name="Bailey B.A."/>
            <person name="Cohen S.P."/>
        </authorList>
    </citation>
    <scope>NUCLEOTIDE SEQUENCE [LARGE SCALE GENOMIC DNA]</scope>
    <source>
        <strain evidence="2 3">GH-19</strain>
    </source>
</reference>
<comment type="caution">
    <text evidence="2">The sequence shown here is derived from an EMBL/GenBank/DDBJ whole genome shotgun (WGS) entry which is preliminary data.</text>
</comment>
<keyword evidence="3" id="KW-1185">Reference proteome</keyword>
<dbReference type="SUPFAM" id="SSF52047">
    <property type="entry name" value="RNI-like"/>
    <property type="match status" value="1"/>
</dbReference>
<dbReference type="Pfam" id="PF12937">
    <property type="entry name" value="F-box-like"/>
    <property type="match status" value="1"/>
</dbReference>
<evidence type="ECO:0000313" key="3">
    <source>
        <dbReference type="Proteomes" id="UP001498398"/>
    </source>
</evidence>
<evidence type="ECO:0000259" key="1">
    <source>
        <dbReference type="Pfam" id="PF12937"/>
    </source>
</evidence>
<gene>
    <name evidence="2" type="ORF">VKT23_012593</name>
</gene>
<dbReference type="Gene3D" id="3.80.10.10">
    <property type="entry name" value="Ribonuclease Inhibitor"/>
    <property type="match status" value="1"/>
</dbReference>
<dbReference type="PANTHER" id="PTHR38926:SF5">
    <property type="entry name" value="F-BOX AND LEUCINE-RICH REPEAT PROTEIN 6"/>
    <property type="match status" value="1"/>
</dbReference>
<dbReference type="EMBL" id="JBANRG010000031">
    <property type="protein sequence ID" value="KAK7451253.1"/>
    <property type="molecule type" value="Genomic_DNA"/>
</dbReference>
<organism evidence="2 3">
    <name type="scientific">Marasmiellus scandens</name>
    <dbReference type="NCBI Taxonomy" id="2682957"/>
    <lineage>
        <taxon>Eukaryota</taxon>
        <taxon>Fungi</taxon>
        <taxon>Dikarya</taxon>
        <taxon>Basidiomycota</taxon>
        <taxon>Agaricomycotina</taxon>
        <taxon>Agaricomycetes</taxon>
        <taxon>Agaricomycetidae</taxon>
        <taxon>Agaricales</taxon>
        <taxon>Marasmiineae</taxon>
        <taxon>Omphalotaceae</taxon>
        <taxon>Marasmiellus</taxon>
    </lineage>
</organism>
<dbReference type="InterPro" id="IPR032675">
    <property type="entry name" value="LRR_dom_sf"/>
</dbReference>
<feature type="domain" description="F-box" evidence="1">
    <location>
        <begin position="83"/>
        <end position="132"/>
    </location>
</feature>
<accession>A0ABR1JAJ4</accession>
<dbReference type="Gene3D" id="1.20.1280.50">
    <property type="match status" value="1"/>
</dbReference>